<sequence>MPDGSSIVGHGADSTTAVKGRLKATHRTGKTPEQLAELSKKLKRSRGDQVTLSQTAKIRLRIDNALHELVQPSMDLAQMLLVMVSGRISVSCATTKKRKSAKRSVRKRAYACKKAMRSDFERSEREAQYYEMPTTMLAMALPKK</sequence>
<feature type="region of interest" description="Disordered" evidence="1">
    <location>
        <begin position="1"/>
        <end position="34"/>
    </location>
</feature>
<dbReference type="AlphaFoldDB" id="A0A8T1VM77"/>
<evidence type="ECO:0000313" key="3">
    <source>
        <dbReference type="Proteomes" id="UP000694044"/>
    </source>
</evidence>
<gene>
    <name evidence="2" type="ORF">PHYPSEUDO_006235</name>
</gene>
<reference evidence="2" key="1">
    <citation type="submission" date="2021-02" db="EMBL/GenBank/DDBJ databases">
        <authorList>
            <person name="Palmer J.M."/>
        </authorList>
    </citation>
    <scope>NUCLEOTIDE SEQUENCE</scope>
    <source>
        <strain evidence="2">SCRP734</strain>
    </source>
</reference>
<feature type="compositionally biased region" description="Basic residues" evidence="1">
    <location>
        <begin position="20"/>
        <end position="29"/>
    </location>
</feature>
<evidence type="ECO:0000256" key="1">
    <source>
        <dbReference type="SAM" id="MobiDB-lite"/>
    </source>
</evidence>
<evidence type="ECO:0000313" key="2">
    <source>
        <dbReference type="EMBL" id="KAG7381308.1"/>
    </source>
</evidence>
<dbReference type="EMBL" id="JAGDFM010000252">
    <property type="protein sequence ID" value="KAG7381308.1"/>
    <property type="molecule type" value="Genomic_DNA"/>
</dbReference>
<accession>A0A8T1VM77</accession>
<dbReference type="OrthoDB" id="128122at2759"/>
<protein>
    <submittedName>
        <fullName evidence="2">Uncharacterized protein</fullName>
    </submittedName>
</protein>
<proteinExistence type="predicted"/>
<comment type="caution">
    <text evidence="2">The sequence shown here is derived from an EMBL/GenBank/DDBJ whole genome shotgun (WGS) entry which is preliminary data.</text>
</comment>
<name>A0A8T1VM77_9STRA</name>
<organism evidence="2 3">
    <name type="scientific">Phytophthora pseudosyringae</name>
    <dbReference type="NCBI Taxonomy" id="221518"/>
    <lineage>
        <taxon>Eukaryota</taxon>
        <taxon>Sar</taxon>
        <taxon>Stramenopiles</taxon>
        <taxon>Oomycota</taxon>
        <taxon>Peronosporomycetes</taxon>
        <taxon>Peronosporales</taxon>
        <taxon>Peronosporaceae</taxon>
        <taxon>Phytophthora</taxon>
    </lineage>
</organism>
<keyword evidence="3" id="KW-1185">Reference proteome</keyword>
<dbReference type="Proteomes" id="UP000694044">
    <property type="component" value="Unassembled WGS sequence"/>
</dbReference>